<dbReference type="InterPro" id="IPR033134">
    <property type="entry name" value="Asp/Glu_racemase_AS_2"/>
</dbReference>
<organism evidence="3 4">
    <name type="scientific">Oceanobacillus neutriphilus</name>
    <dbReference type="NCBI Taxonomy" id="531815"/>
    <lineage>
        <taxon>Bacteria</taxon>
        <taxon>Bacillati</taxon>
        <taxon>Bacillota</taxon>
        <taxon>Bacilli</taxon>
        <taxon>Bacillales</taxon>
        <taxon>Bacillaceae</taxon>
        <taxon>Oceanobacillus</taxon>
    </lineage>
</organism>
<dbReference type="SUPFAM" id="SSF53681">
    <property type="entry name" value="Aspartate/glutamate racemase"/>
    <property type="match status" value="2"/>
</dbReference>
<evidence type="ECO:0000256" key="2">
    <source>
        <dbReference type="ARBA" id="ARBA00023235"/>
    </source>
</evidence>
<dbReference type="PROSITE" id="PS00924">
    <property type="entry name" value="ASP_GLU_RACEMASE_2"/>
    <property type="match status" value="1"/>
</dbReference>
<keyword evidence="2" id="KW-0413">Isomerase</keyword>
<dbReference type="Pfam" id="PF01177">
    <property type="entry name" value="Asp_Glu_race"/>
    <property type="match status" value="1"/>
</dbReference>
<protein>
    <submittedName>
        <fullName evidence="3">Aspartate racemase</fullName>
    </submittedName>
</protein>
<dbReference type="EMBL" id="BMLW01000005">
    <property type="protein sequence ID" value="GGP10848.1"/>
    <property type="molecule type" value="Genomic_DNA"/>
</dbReference>
<gene>
    <name evidence="3" type="ORF">GCM10011346_20600</name>
</gene>
<keyword evidence="4" id="KW-1185">Reference proteome</keyword>
<dbReference type="Proteomes" id="UP000641206">
    <property type="component" value="Unassembled WGS sequence"/>
</dbReference>
<comment type="caution">
    <text evidence="3">The sequence shown here is derived from an EMBL/GenBank/DDBJ whole genome shotgun (WGS) entry which is preliminary data.</text>
</comment>
<name>A0ABQ2NUI4_9BACI</name>
<dbReference type="Gene3D" id="3.40.50.1860">
    <property type="match status" value="2"/>
</dbReference>
<dbReference type="InterPro" id="IPR015942">
    <property type="entry name" value="Asp/Glu/hydantoin_racemase"/>
</dbReference>
<evidence type="ECO:0000313" key="4">
    <source>
        <dbReference type="Proteomes" id="UP000641206"/>
    </source>
</evidence>
<comment type="similarity">
    <text evidence="1">Belongs to the aspartate/glutamate racemases family.</text>
</comment>
<dbReference type="InterPro" id="IPR001920">
    <property type="entry name" value="Asp/Glu_race"/>
</dbReference>
<evidence type="ECO:0000256" key="1">
    <source>
        <dbReference type="ARBA" id="ARBA00007847"/>
    </source>
</evidence>
<dbReference type="InterPro" id="IPR004380">
    <property type="entry name" value="Asp_race"/>
</dbReference>
<sequence length="227" mass="26476">MKRKIGIIGGISAASTIHYYKRLIDLYYEKYQDYYYPEILIHSLDFQYFTDLENEYRKEEYTDYICRKINGLERAGAEVVIMAANSPHSVFKEIEQIINVPMISIVESTAIKAVEKNYNKLLLTGIKYTMQSTFYQDIFEQNGMKVITPVKKHQEEINSIIFNELVVQHFSSKSKRRFIEIIDNYDVDAVILGCTELPLLLSNKDCDVPLLDTVSLHVQRTLDYVME</sequence>
<reference evidence="4" key="1">
    <citation type="journal article" date="2019" name="Int. J. Syst. Evol. Microbiol.">
        <title>The Global Catalogue of Microorganisms (GCM) 10K type strain sequencing project: providing services to taxonomists for standard genome sequencing and annotation.</title>
        <authorList>
            <consortium name="The Broad Institute Genomics Platform"/>
            <consortium name="The Broad Institute Genome Sequencing Center for Infectious Disease"/>
            <person name="Wu L."/>
            <person name="Ma J."/>
        </authorList>
    </citation>
    <scope>NUCLEOTIDE SEQUENCE [LARGE SCALE GENOMIC DNA]</scope>
    <source>
        <strain evidence="4">CGMCC 1.7693</strain>
    </source>
</reference>
<dbReference type="RefSeq" id="WP_188734343.1">
    <property type="nucleotide sequence ID" value="NZ_BMLW01000005.1"/>
</dbReference>
<dbReference type="NCBIfam" id="TIGR00035">
    <property type="entry name" value="asp_race"/>
    <property type="match status" value="1"/>
</dbReference>
<proteinExistence type="inferred from homology"/>
<evidence type="ECO:0000313" key="3">
    <source>
        <dbReference type="EMBL" id="GGP10848.1"/>
    </source>
</evidence>
<dbReference type="PANTHER" id="PTHR21198">
    <property type="entry name" value="GLUTAMATE RACEMASE"/>
    <property type="match status" value="1"/>
</dbReference>
<accession>A0ABQ2NUI4</accession>
<dbReference type="PANTHER" id="PTHR21198:SF7">
    <property type="entry name" value="ASPARTATE-GLUTAMATE RACEMASE FAMILY"/>
    <property type="match status" value="1"/>
</dbReference>